<gene>
    <name evidence="1" type="ORF">LCGC14_2465980</name>
</gene>
<name>A0A0F9E5R0_9ZZZZ</name>
<evidence type="ECO:0000313" key="1">
    <source>
        <dbReference type="EMBL" id="KKL19388.1"/>
    </source>
</evidence>
<dbReference type="EMBL" id="LAZR01038505">
    <property type="protein sequence ID" value="KKL19388.1"/>
    <property type="molecule type" value="Genomic_DNA"/>
</dbReference>
<comment type="caution">
    <text evidence="1">The sequence shown here is derived from an EMBL/GenBank/DDBJ whole genome shotgun (WGS) entry which is preliminary data.</text>
</comment>
<organism evidence="1">
    <name type="scientific">marine sediment metagenome</name>
    <dbReference type="NCBI Taxonomy" id="412755"/>
    <lineage>
        <taxon>unclassified sequences</taxon>
        <taxon>metagenomes</taxon>
        <taxon>ecological metagenomes</taxon>
    </lineage>
</organism>
<protein>
    <submittedName>
        <fullName evidence="1">Uncharacterized protein</fullName>
    </submittedName>
</protein>
<reference evidence="1" key="1">
    <citation type="journal article" date="2015" name="Nature">
        <title>Complex archaea that bridge the gap between prokaryotes and eukaryotes.</title>
        <authorList>
            <person name="Spang A."/>
            <person name="Saw J.H."/>
            <person name="Jorgensen S.L."/>
            <person name="Zaremba-Niedzwiedzka K."/>
            <person name="Martijn J."/>
            <person name="Lind A.E."/>
            <person name="van Eijk R."/>
            <person name="Schleper C."/>
            <person name="Guy L."/>
            <person name="Ettema T.J."/>
        </authorList>
    </citation>
    <scope>NUCLEOTIDE SEQUENCE</scope>
</reference>
<dbReference type="AlphaFoldDB" id="A0A0F9E5R0"/>
<accession>A0A0F9E5R0</accession>
<sequence length="85" mass="9472">MRVIRPQPPHVFCSSYPQISPATEESLSRLYTGPVKHHIRSTKGGAVYKGASQKAEATWLAYTEIDRMASAFEYEDLKATDDLLG</sequence>
<proteinExistence type="predicted"/>